<evidence type="ECO:0000313" key="2">
    <source>
        <dbReference type="EnsemblMetazoa" id="ISCW009948-PA"/>
    </source>
</evidence>
<proteinExistence type="predicted"/>
<dbReference type="EMBL" id="DS817754">
    <property type="protein sequence ID" value="EEC11502.1"/>
    <property type="molecule type" value="Genomic_DNA"/>
</dbReference>
<dbReference type="InParanoid" id="B7PY30"/>
<evidence type="ECO:0000313" key="3">
    <source>
        <dbReference type="Proteomes" id="UP000001555"/>
    </source>
</evidence>
<dbReference type="EMBL" id="ABJB010074437">
    <property type="status" value="NOT_ANNOTATED_CDS"/>
    <property type="molecule type" value="Genomic_DNA"/>
</dbReference>
<accession>B7PY30</accession>
<keyword evidence="3" id="KW-1185">Reference proteome</keyword>
<sequence length="56" mass="6478">MCAPYRHNNLRYLPEDMFSEMPALTLLDLSANLLKTLSERSLSPVIRNLRLLDMSI</sequence>
<dbReference type="AlphaFoldDB" id="B7PY30"/>
<dbReference type="EnsemblMetazoa" id="ISCW009948-RA">
    <property type="protein sequence ID" value="ISCW009948-PA"/>
    <property type="gene ID" value="ISCW009948"/>
</dbReference>
<name>B7PY30_IXOSC</name>
<dbReference type="InterPro" id="IPR032675">
    <property type="entry name" value="LRR_dom_sf"/>
</dbReference>
<dbReference type="InterPro" id="IPR001611">
    <property type="entry name" value="Leu-rich_rpt"/>
</dbReference>
<dbReference type="SUPFAM" id="SSF52058">
    <property type="entry name" value="L domain-like"/>
    <property type="match status" value="1"/>
</dbReference>
<dbReference type="Pfam" id="PF13855">
    <property type="entry name" value="LRR_8"/>
    <property type="match status" value="1"/>
</dbReference>
<organism>
    <name type="scientific">Ixodes scapularis</name>
    <name type="common">Black-legged tick</name>
    <name type="synonym">Deer tick</name>
    <dbReference type="NCBI Taxonomy" id="6945"/>
    <lineage>
        <taxon>Eukaryota</taxon>
        <taxon>Metazoa</taxon>
        <taxon>Ecdysozoa</taxon>
        <taxon>Arthropoda</taxon>
        <taxon>Chelicerata</taxon>
        <taxon>Arachnida</taxon>
        <taxon>Acari</taxon>
        <taxon>Parasitiformes</taxon>
        <taxon>Ixodida</taxon>
        <taxon>Ixodoidea</taxon>
        <taxon>Ixodidae</taxon>
        <taxon>Ixodinae</taxon>
        <taxon>Ixodes</taxon>
    </lineage>
</organism>
<gene>
    <name evidence="1" type="ORF">IscW_ISCW009948</name>
</gene>
<reference evidence="1 3" key="1">
    <citation type="submission" date="2008-03" db="EMBL/GenBank/DDBJ databases">
        <title>Annotation of Ixodes scapularis.</title>
        <authorList>
            <consortium name="Ixodes scapularis Genome Project Consortium"/>
            <person name="Caler E."/>
            <person name="Hannick L.I."/>
            <person name="Bidwell S."/>
            <person name="Joardar V."/>
            <person name="Thiagarajan M."/>
            <person name="Amedeo P."/>
            <person name="Galinsky K.J."/>
            <person name="Schobel S."/>
            <person name="Inman J."/>
            <person name="Hostetler J."/>
            <person name="Miller J."/>
            <person name="Hammond M."/>
            <person name="Megy K."/>
            <person name="Lawson D."/>
            <person name="Kodira C."/>
            <person name="Sutton G."/>
            <person name="Meyer J."/>
            <person name="Hill C.A."/>
            <person name="Birren B."/>
            <person name="Nene V."/>
            <person name="Collins F."/>
            <person name="Alarcon-Chaidez F."/>
            <person name="Wikel S."/>
            <person name="Strausberg R."/>
        </authorList>
    </citation>
    <scope>NUCLEOTIDE SEQUENCE [LARGE SCALE GENOMIC DNA]</scope>
    <source>
        <strain evidence="3">Wikel</strain>
        <strain evidence="1">Wikel colony</strain>
    </source>
</reference>
<protein>
    <submittedName>
        <fullName evidence="1 2">Uncharacterized protein</fullName>
    </submittedName>
</protein>
<dbReference type="VEuPathDB" id="VectorBase:ISCW009948"/>
<evidence type="ECO:0000313" key="1">
    <source>
        <dbReference type="EMBL" id="EEC11502.1"/>
    </source>
</evidence>
<dbReference type="PaxDb" id="6945-B7PY30"/>
<dbReference type="Gene3D" id="3.80.10.10">
    <property type="entry name" value="Ribonuclease Inhibitor"/>
    <property type="match status" value="1"/>
</dbReference>
<dbReference type="HOGENOM" id="CLU_3016540_0_0_1"/>
<dbReference type="Proteomes" id="UP000001555">
    <property type="component" value="Unassembled WGS sequence"/>
</dbReference>
<reference evidence="2" key="2">
    <citation type="submission" date="2020-05" db="UniProtKB">
        <authorList>
            <consortium name="EnsemblMetazoa"/>
        </authorList>
    </citation>
    <scope>IDENTIFICATION</scope>
    <source>
        <strain evidence="2">wikel</strain>
    </source>
</reference>